<dbReference type="EMBL" id="JAUTXU010000054">
    <property type="protein sequence ID" value="KAK3714651.1"/>
    <property type="molecule type" value="Genomic_DNA"/>
</dbReference>
<evidence type="ECO:0000313" key="2">
    <source>
        <dbReference type="Proteomes" id="UP001281147"/>
    </source>
</evidence>
<comment type="caution">
    <text evidence="1">The sequence shown here is derived from an EMBL/GenBank/DDBJ whole genome shotgun (WGS) entry which is preliminary data.</text>
</comment>
<keyword evidence="2" id="KW-1185">Reference proteome</keyword>
<proteinExistence type="predicted"/>
<gene>
    <name evidence="1" type="ORF">LTR37_007631</name>
</gene>
<organism evidence="1 2">
    <name type="scientific">Vermiconidia calcicola</name>
    <dbReference type="NCBI Taxonomy" id="1690605"/>
    <lineage>
        <taxon>Eukaryota</taxon>
        <taxon>Fungi</taxon>
        <taxon>Dikarya</taxon>
        <taxon>Ascomycota</taxon>
        <taxon>Pezizomycotina</taxon>
        <taxon>Dothideomycetes</taxon>
        <taxon>Dothideomycetidae</taxon>
        <taxon>Mycosphaerellales</taxon>
        <taxon>Extremaceae</taxon>
        <taxon>Vermiconidia</taxon>
    </lineage>
</organism>
<accession>A0ACC3ND02</accession>
<sequence length="220" mass="24521">MRSTSNPDSIGETSLPKESTNVEPATSTVAASFPFELIETILLNLPIRDIVVAAANVPDFWRKVIENSKGIWKRLAKDPSIDARRLAQVGTVFEVGISTPLSFKYTLRNGILFVHRTADGAEAYIFAPVSEKKPLCVIDPSRTTTEYTKNHRFGYGYMDLFDFDGMLVCSAQVSTNKKDVMWLYLTTIHGAAEEQVQPARKKLKTSGLRWDGDSEVMARV</sequence>
<name>A0ACC3ND02_9PEZI</name>
<evidence type="ECO:0000313" key="1">
    <source>
        <dbReference type="EMBL" id="KAK3714651.1"/>
    </source>
</evidence>
<reference evidence="1" key="1">
    <citation type="submission" date="2023-07" db="EMBL/GenBank/DDBJ databases">
        <title>Black Yeasts Isolated from many extreme environments.</title>
        <authorList>
            <person name="Coleine C."/>
            <person name="Stajich J.E."/>
            <person name="Selbmann L."/>
        </authorList>
    </citation>
    <scope>NUCLEOTIDE SEQUENCE</scope>
    <source>
        <strain evidence="1">CCFEE 5714</strain>
    </source>
</reference>
<dbReference type="Proteomes" id="UP001281147">
    <property type="component" value="Unassembled WGS sequence"/>
</dbReference>
<protein>
    <submittedName>
        <fullName evidence="1">Uncharacterized protein</fullName>
    </submittedName>
</protein>